<dbReference type="EMBL" id="QFFZ01000058">
    <property type="protein sequence ID" value="TEB09132.1"/>
    <property type="molecule type" value="Genomic_DNA"/>
</dbReference>
<feature type="domain" description="Baseplate J-like central" evidence="2">
    <location>
        <begin position="213"/>
        <end position="277"/>
    </location>
</feature>
<accession>A0A4Y7RKD2</accession>
<dbReference type="PANTHER" id="PTHR37829">
    <property type="entry name" value="PHAGE-LIKE ELEMENT PBSX PROTEIN XKDT"/>
    <property type="match status" value="1"/>
</dbReference>
<proteinExistence type="predicted"/>
<organism evidence="3 4">
    <name type="scientific">Pelotomaculum propionicicum</name>
    <dbReference type="NCBI Taxonomy" id="258475"/>
    <lineage>
        <taxon>Bacteria</taxon>
        <taxon>Bacillati</taxon>
        <taxon>Bacillota</taxon>
        <taxon>Clostridia</taxon>
        <taxon>Eubacteriales</taxon>
        <taxon>Desulfotomaculaceae</taxon>
        <taxon>Pelotomaculum</taxon>
    </lineage>
</organism>
<name>A0A4Y7RKD2_9FIRM</name>
<comment type="caution">
    <text evidence="3">The sequence shown here is derived from an EMBL/GenBank/DDBJ whole genome shotgun (WGS) entry which is preliminary data.</text>
</comment>
<dbReference type="OrthoDB" id="66218at2"/>
<dbReference type="RefSeq" id="WP_134215430.1">
    <property type="nucleotide sequence ID" value="NZ_QFFZ01000058.1"/>
</dbReference>
<dbReference type="Pfam" id="PF26078">
    <property type="entry name" value="Baseplate_J_M"/>
    <property type="match status" value="1"/>
</dbReference>
<dbReference type="InterPro" id="IPR052399">
    <property type="entry name" value="Phage_Baseplate_Assmbl_Protein"/>
</dbReference>
<dbReference type="AlphaFoldDB" id="A0A4Y7RKD2"/>
<dbReference type="Pfam" id="PF04865">
    <property type="entry name" value="Baseplate_J"/>
    <property type="match status" value="1"/>
</dbReference>
<evidence type="ECO:0000313" key="4">
    <source>
        <dbReference type="Proteomes" id="UP000297597"/>
    </source>
</evidence>
<dbReference type="PANTHER" id="PTHR37829:SF3">
    <property type="entry name" value="PROTEIN JAYE-RELATED"/>
    <property type="match status" value="1"/>
</dbReference>
<evidence type="ECO:0000259" key="1">
    <source>
        <dbReference type="Pfam" id="PF04865"/>
    </source>
</evidence>
<feature type="domain" description="Baseplate protein J-like barrel" evidence="1">
    <location>
        <begin position="101"/>
        <end position="182"/>
    </location>
</feature>
<dbReference type="InterPro" id="IPR006949">
    <property type="entry name" value="Barrel_Baseplate_J-like"/>
</dbReference>
<evidence type="ECO:0000313" key="3">
    <source>
        <dbReference type="EMBL" id="TEB09132.1"/>
    </source>
</evidence>
<sequence>MKPEDLLPIKTFQQLLDESKAKLKELKFRITNLRPGGVFHTLMEIGHQGLADLYSLLGKITPQIYLDTATGFWLDFKAADYETYRWPAQKTLGNVVFGRNAPGGNKIIDAGKIVATEIDLSGNRLKYIVAAKTVLEAGQLEVAVPVKAEFEGAAYNVGAGQITFLLTYIDGIDYVRNDDGWITREGTDDEDDESLRARAKKKWNTLSVGPGADAYRYWASQVPGTVVIDVDDQHPRGQGSIDVIIASTSGIPTQSLIDAAQAMLDKKKALCANVLAVGVEPVVVDWDVILYVDHELADLNEEDRTEQLAAIKAQGEEIIDIMFQYGDTEHADIEKISIRYGVIREQAIGNLLKIDYVIKPVINQPAADVPVTSRQLAVKGTVNVTVLIAS</sequence>
<reference evidence="3 4" key="1">
    <citation type="journal article" date="2018" name="Environ. Microbiol.">
        <title>Novel energy conservation strategies and behaviour of Pelotomaculum schinkii driving syntrophic propionate catabolism.</title>
        <authorList>
            <person name="Hidalgo-Ahumada C.A.P."/>
            <person name="Nobu M.K."/>
            <person name="Narihiro T."/>
            <person name="Tamaki H."/>
            <person name="Liu W.T."/>
            <person name="Kamagata Y."/>
            <person name="Stams A.J.M."/>
            <person name="Imachi H."/>
            <person name="Sousa D.Z."/>
        </authorList>
    </citation>
    <scope>NUCLEOTIDE SEQUENCE [LARGE SCALE GENOMIC DNA]</scope>
    <source>
        <strain evidence="3 4">MGP</strain>
    </source>
</reference>
<keyword evidence="4" id="KW-1185">Reference proteome</keyword>
<dbReference type="Proteomes" id="UP000297597">
    <property type="component" value="Unassembled WGS sequence"/>
</dbReference>
<gene>
    <name evidence="3" type="ORF">Pmgp_03353</name>
</gene>
<protein>
    <submittedName>
        <fullName evidence="3">Uncharacterized protein</fullName>
    </submittedName>
</protein>
<dbReference type="InterPro" id="IPR058531">
    <property type="entry name" value="Baseplate_J_M"/>
</dbReference>
<evidence type="ECO:0000259" key="2">
    <source>
        <dbReference type="Pfam" id="PF26078"/>
    </source>
</evidence>